<dbReference type="InterPro" id="IPR012495">
    <property type="entry name" value="TadE-like_dom"/>
</dbReference>
<feature type="transmembrane region" description="Helical" evidence="1">
    <location>
        <begin position="12"/>
        <end position="36"/>
    </location>
</feature>
<sequence length="131" mass="13921">MKRNEKGAAAVEFALVAPVLLAMLAGIVAYGGWFWMAHYLQQAANDGARAALAGLTASERQTIANATVLADLATAGNLDPAKAAVSVEETSETVVIRIRYDARNNPFFAFRLIPMPPRTIRASAAVRLPPA</sequence>
<evidence type="ECO:0000259" key="2">
    <source>
        <dbReference type="Pfam" id="PF07811"/>
    </source>
</evidence>
<reference evidence="3 4" key="1">
    <citation type="submission" date="2021-06" db="EMBL/GenBank/DDBJ databases">
        <title>Sphingomonas sp. XMGL2, whole genome shotgun sequencing project.</title>
        <authorList>
            <person name="Zhao G."/>
            <person name="Shen L."/>
        </authorList>
    </citation>
    <scope>NUCLEOTIDE SEQUENCE [LARGE SCALE GENOMIC DNA]</scope>
    <source>
        <strain evidence="3 4">XMGL2</strain>
    </source>
</reference>
<evidence type="ECO:0000256" key="1">
    <source>
        <dbReference type="SAM" id="Phobius"/>
    </source>
</evidence>
<name>A0ABS6BE80_9SPHN</name>
<dbReference type="Proteomes" id="UP000776276">
    <property type="component" value="Unassembled WGS sequence"/>
</dbReference>
<dbReference type="Pfam" id="PF07811">
    <property type="entry name" value="TadE"/>
    <property type="match status" value="1"/>
</dbReference>
<keyword evidence="1" id="KW-0812">Transmembrane</keyword>
<dbReference type="EMBL" id="JAHKRT010000001">
    <property type="protein sequence ID" value="MBU3076619.1"/>
    <property type="molecule type" value="Genomic_DNA"/>
</dbReference>
<feature type="domain" description="TadE-like" evidence="2">
    <location>
        <begin position="7"/>
        <end position="49"/>
    </location>
</feature>
<comment type="caution">
    <text evidence="3">The sequence shown here is derived from an EMBL/GenBank/DDBJ whole genome shotgun (WGS) entry which is preliminary data.</text>
</comment>
<keyword evidence="4" id="KW-1185">Reference proteome</keyword>
<evidence type="ECO:0000313" key="3">
    <source>
        <dbReference type="EMBL" id="MBU3076619.1"/>
    </source>
</evidence>
<proteinExistence type="predicted"/>
<evidence type="ECO:0000313" key="4">
    <source>
        <dbReference type="Proteomes" id="UP000776276"/>
    </source>
</evidence>
<organism evidence="3 4">
    <name type="scientific">Sphingomonas quercus</name>
    <dbReference type="NCBI Taxonomy" id="2842451"/>
    <lineage>
        <taxon>Bacteria</taxon>
        <taxon>Pseudomonadati</taxon>
        <taxon>Pseudomonadota</taxon>
        <taxon>Alphaproteobacteria</taxon>
        <taxon>Sphingomonadales</taxon>
        <taxon>Sphingomonadaceae</taxon>
        <taxon>Sphingomonas</taxon>
    </lineage>
</organism>
<accession>A0ABS6BE80</accession>
<protein>
    <submittedName>
        <fullName evidence="3">Pilus assembly protein</fullName>
    </submittedName>
</protein>
<keyword evidence="1" id="KW-1133">Transmembrane helix</keyword>
<keyword evidence="1" id="KW-0472">Membrane</keyword>
<gene>
    <name evidence="3" type="ORF">KOF26_01970</name>
</gene>